<sequence>MGNVTVFKSQAGLSAEKNTGDFIAFCRDKLTVFGADLNWHSPVWKGIATFCKLGTGRGAVSNECAMDSDFISFAKSYIRYQQALRPVKHHGAALMALRCLEKALLQVCRNAHIYNTSVLVLDEAMQTARQYYKDNVLYQCGTQLEKLAQFLTTHRFVSCGFFRWCNPAKPDFKNHYLPEKEDPDRKHKLPDERALLAIAEIFSRPDDELSERDLFTTSVFALLMCSPNRISEILALPADCEITRKDKNGVERYGLRFHAVKGYGATIKWVPDVMVPVARKAVSRLRLLSENARSIAKRAENQTCSAKPKTAARSVKEKVMPCLPADFPWFDKEKSVRYSNALCLLNKYQGCEKRKTRDVQICRPAYHFFASDIAKMRPSGTVKNIFARHGYTDDEGNPLFLRSHQPRHFLNTLAHQGELSEMEIAKWSGRVSVMQNRAYNHVSQEEMHEKIKELKLGAHGYALPVSIPVITEEPDHGAVHVTPYGYCVHDYLMLPCKKLASTLYYGWAGGMNGHEPVKKIRQHLRVAKKAVKDEYFGADKWVAHHEAVLSVLEKMQSKKMKISYKN</sequence>
<dbReference type="EMBL" id="AP028908">
    <property type="protein sequence ID" value="BES85399.1"/>
    <property type="molecule type" value="Genomic_DNA"/>
</dbReference>
<dbReference type="RefSeq" id="WP_261848471.1">
    <property type="nucleotide sequence ID" value="NZ_AP028908.1"/>
</dbReference>
<evidence type="ECO:0000256" key="1">
    <source>
        <dbReference type="ARBA" id="ARBA00023172"/>
    </source>
</evidence>
<dbReference type="KEGG" id="parl:PEC302110_24960"/>
<organism evidence="2 3">
    <name type="scientific">Pectobacterium araliae</name>
    <dbReference type="NCBI Taxonomy" id="3073862"/>
    <lineage>
        <taxon>Bacteria</taxon>
        <taxon>Pseudomonadati</taxon>
        <taxon>Pseudomonadota</taxon>
        <taxon>Gammaproteobacteria</taxon>
        <taxon>Enterobacterales</taxon>
        <taxon>Pectobacteriaceae</taxon>
        <taxon>Pectobacterium</taxon>
    </lineage>
</organism>
<proteinExistence type="predicted"/>
<dbReference type="SUPFAM" id="SSF56349">
    <property type="entry name" value="DNA breaking-rejoining enzymes"/>
    <property type="match status" value="1"/>
</dbReference>
<accession>A0AAN0KMV0</accession>
<dbReference type="GO" id="GO:0015074">
    <property type="term" value="P:DNA integration"/>
    <property type="evidence" value="ECO:0007669"/>
    <property type="project" value="InterPro"/>
</dbReference>
<evidence type="ECO:0000313" key="3">
    <source>
        <dbReference type="Proteomes" id="UP001377830"/>
    </source>
</evidence>
<keyword evidence="1" id="KW-0233">DNA recombination</keyword>
<dbReference type="Gene3D" id="1.10.443.10">
    <property type="entry name" value="Intergrase catalytic core"/>
    <property type="match status" value="1"/>
</dbReference>
<gene>
    <name evidence="2" type="ORF">PEC302110_24960</name>
</gene>
<dbReference type="InterPro" id="IPR011010">
    <property type="entry name" value="DNA_brk_join_enz"/>
</dbReference>
<evidence type="ECO:0000313" key="2">
    <source>
        <dbReference type="EMBL" id="BES85399.1"/>
    </source>
</evidence>
<dbReference type="GO" id="GO:0003677">
    <property type="term" value="F:DNA binding"/>
    <property type="evidence" value="ECO:0007669"/>
    <property type="project" value="UniProtKB-KW"/>
</dbReference>
<dbReference type="AlphaFoldDB" id="A0AAN0KMV0"/>
<keyword evidence="2" id="KW-0238">DNA-binding</keyword>
<dbReference type="GO" id="GO:0006310">
    <property type="term" value="P:DNA recombination"/>
    <property type="evidence" value="ECO:0007669"/>
    <property type="project" value="UniProtKB-KW"/>
</dbReference>
<name>A0AAN0KMV0_9GAMM</name>
<keyword evidence="3" id="KW-1185">Reference proteome</keyword>
<dbReference type="Proteomes" id="UP001377830">
    <property type="component" value="Chromosome"/>
</dbReference>
<dbReference type="InterPro" id="IPR013762">
    <property type="entry name" value="Integrase-like_cat_sf"/>
</dbReference>
<protein>
    <submittedName>
        <fullName evidence="2">DNA-binding protein</fullName>
    </submittedName>
</protein>
<reference evidence="3" key="1">
    <citation type="journal article" date="2024" name="Int. J. Syst. Evol. Microbiol.">
        <title>Pectobacterium araliae sp. nov., a pathogen causing bacterial soft rot of Japanese angelica tree in Japan.</title>
        <authorList>
            <person name="Sawada H."/>
            <person name="Someya N."/>
            <person name="Morohoshi T."/>
            <person name="Ono M."/>
            <person name="Satou M."/>
        </authorList>
    </citation>
    <scope>NUCLEOTIDE SEQUENCE [LARGE SCALE GENOMIC DNA]</scope>
    <source>
        <strain evidence="3">MAFF 302110</strain>
    </source>
</reference>